<protein>
    <submittedName>
        <fullName evidence="10">Prepilin-type N-terminal cleavage/methylation domain-containing protein</fullName>
    </submittedName>
</protein>
<evidence type="ECO:0000256" key="3">
    <source>
        <dbReference type="ARBA" id="ARBA00022481"/>
    </source>
</evidence>
<keyword evidence="3" id="KW-0488">Methylation</keyword>
<evidence type="ECO:0000313" key="11">
    <source>
        <dbReference type="Proteomes" id="UP000242592"/>
    </source>
</evidence>
<dbReference type="Pfam" id="PF07963">
    <property type="entry name" value="N_methyl"/>
    <property type="match status" value="1"/>
</dbReference>
<evidence type="ECO:0000313" key="10">
    <source>
        <dbReference type="EMBL" id="SHH52135.1"/>
    </source>
</evidence>
<dbReference type="SUPFAM" id="SSF54523">
    <property type="entry name" value="Pili subunits"/>
    <property type="match status" value="1"/>
</dbReference>
<accession>A0A1M5TMV0</accession>
<keyword evidence="7 9" id="KW-0472">Membrane</keyword>
<organism evidence="10 11">
    <name type="scientific">Thermosipho atlanticus DSM 15807</name>
    <dbReference type="NCBI Taxonomy" id="1123380"/>
    <lineage>
        <taxon>Bacteria</taxon>
        <taxon>Thermotogati</taxon>
        <taxon>Thermotogota</taxon>
        <taxon>Thermotogae</taxon>
        <taxon>Thermotogales</taxon>
        <taxon>Fervidobacteriaceae</taxon>
        <taxon>Thermosipho</taxon>
    </lineage>
</organism>
<proteinExistence type="predicted"/>
<evidence type="ECO:0000256" key="9">
    <source>
        <dbReference type="SAM" id="Phobius"/>
    </source>
</evidence>
<dbReference type="InterPro" id="IPR012902">
    <property type="entry name" value="N_methyl_site"/>
</dbReference>
<dbReference type="Gene3D" id="3.30.700.10">
    <property type="entry name" value="Glycoprotein, Type 4 Pilin"/>
    <property type="match status" value="1"/>
</dbReference>
<dbReference type="InterPro" id="IPR045584">
    <property type="entry name" value="Pilin-like"/>
</dbReference>
<dbReference type="EMBL" id="FQXN01000005">
    <property type="protein sequence ID" value="SHH52135.1"/>
    <property type="molecule type" value="Genomic_DNA"/>
</dbReference>
<keyword evidence="5" id="KW-0574">Periplasm</keyword>
<dbReference type="AlphaFoldDB" id="A0A1M5TMV0"/>
<dbReference type="PANTHER" id="PTHR30093">
    <property type="entry name" value="GENERAL SECRETION PATHWAY PROTEIN G"/>
    <property type="match status" value="1"/>
</dbReference>
<dbReference type="GO" id="GO:0042597">
    <property type="term" value="C:periplasmic space"/>
    <property type="evidence" value="ECO:0007669"/>
    <property type="project" value="UniProtKB-SubCell"/>
</dbReference>
<evidence type="ECO:0000256" key="7">
    <source>
        <dbReference type="ARBA" id="ARBA00023136"/>
    </source>
</evidence>
<evidence type="ECO:0000256" key="8">
    <source>
        <dbReference type="ARBA" id="ARBA00023237"/>
    </source>
</evidence>
<reference evidence="11" key="1">
    <citation type="submission" date="2016-11" db="EMBL/GenBank/DDBJ databases">
        <authorList>
            <person name="Varghese N."/>
            <person name="Submissions S."/>
        </authorList>
    </citation>
    <scope>NUCLEOTIDE SEQUENCE [LARGE SCALE GENOMIC DNA]</scope>
    <source>
        <strain evidence="11">DSM 15807</strain>
    </source>
</reference>
<dbReference type="STRING" id="1123380.SAMN02745199_1413"/>
<evidence type="ECO:0000256" key="1">
    <source>
        <dbReference type="ARBA" id="ARBA00004203"/>
    </source>
</evidence>
<dbReference type="PROSITE" id="PS00409">
    <property type="entry name" value="PROKAR_NTER_METHYL"/>
    <property type="match status" value="1"/>
</dbReference>
<sequence length="140" mass="15010">MRMRKGFTLIELLIVLAIIAALMGVVTPIALNAVKKAKATQVATNFQNIKAAIENYVNVKQALPQSLNILVSEGYLNRTPDGFSLEVDNTFNNGIAVATITYTAGDVDMNLVAQVNPEVTTVIANGSAASGVAITFQKWW</sequence>
<dbReference type="Proteomes" id="UP000242592">
    <property type="component" value="Unassembled WGS sequence"/>
</dbReference>
<name>A0A1M5TMV0_9BACT</name>
<keyword evidence="4 9" id="KW-0812">Transmembrane</keyword>
<comment type="subcellular location">
    <subcellularLocation>
        <location evidence="1">Cell outer membrane</location>
        <topology evidence="1">Single-pass membrane protein</topology>
    </subcellularLocation>
    <subcellularLocation>
        <location evidence="2">Periplasm</location>
    </subcellularLocation>
</comment>
<evidence type="ECO:0000256" key="4">
    <source>
        <dbReference type="ARBA" id="ARBA00022692"/>
    </source>
</evidence>
<keyword evidence="8" id="KW-0998">Cell outer membrane</keyword>
<dbReference type="RefSeq" id="WP_234946843.1">
    <property type="nucleotide sequence ID" value="NZ_FQXN01000005.1"/>
</dbReference>
<evidence type="ECO:0000256" key="6">
    <source>
        <dbReference type="ARBA" id="ARBA00022989"/>
    </source>
</evidence>
<gene>
    <name evidence="10" type="ORF">SAMN02745199_1413</name>
</gene>
<dbReference type="GO" id="GO:0009279">
    <property type="term" value="C:cell outer membrane"/>
    <property type="evidence" value="ECO:0007669"/>
    <property type="project" value="UniProtKB-SubCell"/>
</dbReference>
<keyword evidence="11" id="KW-1185">Reference proteome</keyword>
<dbReference type="NCBIfam" id="TIGR02532">
    <property type="entry name" value="IV_pilin_GFxxxE"/>
    <property type="match status" value="1"/>
</dbReference>
<dbReference type="PANTHER" id="PTHR30093:SF44">
    <property type="entry name" value="TYPE II SECRETION SYSTEM CORE PROTEIN G"/>
    <property type="match status" value="1"/>
</dbReference>
<keyword evidence="6 9" id="KW-1133">Transmembrane helix</keyword>
<feature type="transmembrane region" description="Helical" evidence="9">
    <location>
        <begin position="12"/>
        <end position="31"/>
    </location>
</feature>
<evidence type="ECO:0000256" key="2">
    <source>
        <dbReference type="ARBA" id="ARBA00004418"/>
    </source>
</evidence>
<evidence type="ECO:0000256" key="5">
    <source>
        <dbReference type="ARBA" id="ARBA00022764"/>
    </source>
</evidence>